<dbReference type="InterPro" id="IPR005152">
    <property type="entry name" value="Lipase_secreted"/>
</dbReference>
<dbReference type="GO" id="GO:0016042">
    <property type="term" value="P:lipid catabolic process"/>
    <property type="evidence" value="ECO:0007669"/>
    <property type="project" value="InterPro"/>
</dbReference>
<evidence type="ECO:0008006" key="3">
    <source>
        <dbReference type="Google" id="ProtNLM"/>
    </source>
</evidence>
<keyword evidence="2" id="KW-1185">Reference proteome</keyword>
<evidence type="ECO:0000313" key="1">
    <source>
        <dbReference type="EMBL" id="GAB93602.1"/>
    </source>
</evidence>
<dbReference type="InterPro" id="IPR029058">
    <property type="entry name" value="AB_hydrolase_fold"/>
</dbReference>
<dbReference type="Proteomes" id="UP000008363">
    <property type="component" value="Unassembled WGS sequence"/>
</dbReference>
<dbReference type="PANTHER" id="PTHR34853">
    <property type="match status" value="1"/>
</dbReference>
<dbReference type="GO" id="GO:0004806">
    <property type="term" value="F:triacylglycerol lipase activity"/>
    <property type="evidence" value="ECO:0007669"/>
    <property type="project" value="InterPro"/>
</dbReference>
<name>K6WN80_9ACTN</name>
<dbReference type="STRING" id="1108045.GORHZ_233_00130"/>
<comment type="caution">
    <text evidence="1">The sequence shown here is derived from an EMBL/GenBank/DDBJ whole genome shotgun (WGS) entry which is preliminary data.</text>
</comment>
<protein>
    <recommendedName>
        <fullName evidence="3">Lipase</fullName>
    </recommendedName>
</protein>
<accession>K6WN80</accession>
<reference evidence="1 2" key="1">
    <citation type="submission" date="2012-08" db="EMBL/GenBank/DDBJ databases">
        <title>Whole genome shotgun sequence of Gordonia rhizosphera NBRC 16068.</title>
        <authorList>
            <person name="Takarada H."/>
            <person name="Isaki S."/>
            <person name="Hosoyama A."/>
            <person name="Tsuchikane K."/>
            <person name="Katsumata H."/>
            <person name="Baba S."/>
            <person name="Ohji S."/>
            <person name="Yamazaki S."/>
            <person name="Fujita N."/>
        </authorList>
    </citation>
    <scope>NUCLEOTIDE SEQUENCE [LARGE SCALE GENOMIC DNA]</scope>
    <source>
        <strain evidence="1 2">NBRC 16068</strain>
    </source>
</reference>
<dbReference type="AlphaFoldDB" id="K6WN80"/>
<dbReference type="SUPFAM" id="SSF53474">
    <property type="entry name" value="alpha/beta-Hydrolases"/>
    <property type="match status" value="1"/>
</dbReference>
<dbReference type="Pfam" id="PF03583">
    <property type="entry name" value="LIP"/>
    <property type="match status" value="1"/>
</dbReference>
<sequence>MVCAIVSAGVAAPGSAAPGDVVSAVPVPGWAGLDRVEQITYRTTGAMGEPTTATALVRVPRGTPPAGGWRIVAWDHGTSGLAQNCGLTGSANLEAGTGPTVARLNDAGYAVVAPDYLGLSAQSPGPHPYLNTRTEATATIDAVRAARSGVGGLSSTWAVAGVSQGGHAALATGHLAPRRAPGLDFRGTAALAPASNAETLLALAFPGMPSVPLFPVTNFAAVLTGMDATRTGVDVTSYLSPTGRMTIDRMARSCSSSWASVVAGQTPGALLAKPLSQPPFTAAIHDYMAVPTSGYRDPIMIVHGTRDTTVPIPLTVALLGQLAAGGNPAEFYAIDSDHRDVGAKGGLDYTVQFLHRVIPPR</sequence>
<dbReference type="Gene3D" id="3.40.50.1820">
    <property type="entry name" value="alpha/beta hydrolase"/>
    <property type="match status" value="1"/>
</dbReference>
<dbReference type="eggNOG" id="COG1073">
    <property type="taxonomic scope" value="Bacteria"/>
</dbReference>
<dbReference type="OrthoDB" id="9798122at2"/>
<dbReference type="PANTHER" id="PTHR34853:SF1">
    <property type="entry name" value="LIPASE 5"/>
    <property type="match status" value="1"/>
</dbReference>
<dbReference type="PIRSF" id="PIRSF029171">
    <property type="entry name" value="Esterase_LipA"/>
    <property type="match status" value="1"/>
</dbReference>
<evidence type="ECO:0000313" key="2">
    <source>
        <dbReference type="Proteomes" id="UP000008363"/>
    </source>
</evidence>
<dbReference type="EMBL" id="BAHC01000233">
    <property type="protein sequence ID" value="GAB93602.1"/>
    <property type="molecule type" value="Genomic_DNA"/>
</dbReference>
<organism evidence="1 2">
    <name type="scientific">Gordonia rhizosphera NBRC 16068</name>
    <dbReference type="NCBI Taxonomy" id="1108045"/>
    <lineage>
        <taxon>Bacteria</taxon>
        <taxon>Bacillati</taxon>
        <taxon>Actinomycetota</taxon>
        <taxon>Actinomycetes</taxon>
        <taxon>Mycobacteriales</taxon>
        <taxon>Gordoniaceae</taxon>
        <taxon>Gordonia</taxon>
    </lineage>
</organism>
<proteinExistence type="predicted"/>
<gene>
    <name evidence="1" type="ORF">GORHZ_233_00130</name>
</gene>